<gene>
    <name evidence="3" type="ORF">MNBD_CHLOROFLEXI01-4697</name>
</gene>
<dbReference type="InterPro" id="IPR001509">
    <property type="entry name" value="Epimerase_deHydtase"/>
</dbReference>
<dbReference type="Pfam" id="PF01370">
    <property type="entry name" value="Epimerase"/>
    <property type="match status" value="1"/>
</dbReference>
<dbReference type="PROSITE" id="PS00061">
    <property type="entry name" value="ADH_SHORT"/>
    <property type="match status" value="1"/>
</dbReference>
<dbReference type="Gene3D" id="3.90.25.10">
    <property type="entry name" value="UDP-galactose 4-epimerase, domain 1"/>
    <property type="match status" value="1"/>
</dbReference>
<dbReference type="EC" id="5.1.3.2" evidence="3"/>
<evidence type="ECO:0000313" key="3">
    <source>
        <dbReference type="EMBL" id="VAW41986.1"/>
    </source>
</evidence>
<comment type="similarity">
    <text evidence="1">Belongs to the NAD(P)-dependent epimerase/dehydratase family.</text>
</comment>
<proteinExistence type="inferred from homology"/>
<dbReference type="PANTHER" id="PTHR43000">
    <property type="entry name" value="DTDP-D-GLUCOSE 4,6-DEHYDRATASE-RELATED"/>
    <property type="match status" value="1"/>
</dbReference>
<evidence type="ECO:0000256" key="1">
    <source>
        <dbReference type="ARBA" id="ARBA00007637"/>
    </source>
</evidence>
<dbReference type="GO" id="GO:0003978">
    <property type="term" value="F:UDP-glucose 4-epimerase activity"/>
    <property type="evidence" value="ECO:0007669"/>
    <property type="project" value="UniProtKB-EC"/>
</dbReference>
<dbReference type="SUPFAM" id="SSF51735">
    <property type="entry name" value="NAD(P)-binding Rossmann-fold domains"/>
    <property type="match status" value="1"/>
</dbReference>
<dbReference type="Gene3D" id="3.40.50.720">
    <property type="entry name" value="NAD(P)-binding Rossmann-like Domain"/>
    <property type="match status" value="1"/>
</dbReference>
<accession>A0A3B0WBS4</accession>
<sequence length="309" mass="33300">MRFLVTGGAGFLGAALANRLVTDGHTVFVLDDLSNGDADHLLPGIQLTQGDVSNIPLLWSLLLDVDAVYHLAARVSVPESVLHPQAYNEVNVGGTVSLMEAMRDTGVKRVVFTSSGAVYGRLLTQPVHENDTPNPDSPYAVSKWAAEQYIHTIGRLWHIETVALRIFNAYGPRQSLPISHAPVIPRFLHQAMTGGSVVLHGNGQQTRDFIYVTDVVAALLSAATATAVNRQIINIGSGIETSLAQLVKQIGKISGKRVNQLTNSQKEGGVPRLVADISRAQQLLGFRPLVALEEGLQRTLAEDGRFHAI</sequence>
<dbReference type="PRINTS" id="PR01713">
    <property type="entry name" value="NUCEPIMERASE"/>
</dbReference>
<feature type="domain" description="NAD-dependent epimerase/dehydratase" evidence="2">
    <location>
        <begin position="4"/>
        <end position="236"/>
    </location>
</feature>
<reference evidence="3" key="1">
    <citation type="submission" date="2018-06" db="EMBL/GenBank/DDBJ databases">
        <authorList>
            <person name="Zhirakovskaya E."/>
        </authorList>
    </citation>
    <scope>NUCLEOTIDE SEQUENCE</scope>
</reference>
<dbReference type="EMBL" id="UOEU01000878">
    <property type="protein sequence ID" value="VAW41986.1"/>
    <property type="molecule type" value="Genomic_DNA"/>
</dbReference>
<name>A0A3B0WBS4_9ZZZZ</name>
<evidence type="ECO:0000259" key="2">
    <source>
        <dbReference type="Pfam" id="PF01370"/>
    </source>
</evidence>
<organism evidence="3">
    <name type="scientific">hydrothermal vent metagenome</name>
    <dbReference type="NCBI Taxonomy" id="652676"/>
    <lineage>
        <taxon>unclassified sequences</taxon>
        <taxon>metagenomes</taxon>
        <taxon>ecological metagenomes</taxon>
    </lineage>
</organism>
<protein>
    <submittedName>
        <fullName evidence="3">UDP-glucose 4-epimerase</fullName>
        <ecNumber evidence="3">5.1.3.2</ecNumber>
    </submittedName>
</protein>
<keyword evidence="3" id="KW-0413">Isomerase</keyword>
<dbReference type="AlphaFoldDB" id="A0A3B0WBS4"/>
<dbReference type="InterPro" id="IPR036291">
    <property type="entry name" value="NAD(P)-bd_dom_sf"/>
</dbReference>
<dbReference type="InterPro" id="IPR020904">
    <property type="entry name" value="Sc_DH/Rdtase_CS"/>
</dbReference>